<dbReference type="EMBL" id="JANPWB010000009">
    <property type="protein sequence ID" value="KAJ1151455.1"/>
    <property type="molecule type" value="Genomic_DNA"/>
</dbReference>
<dbReference type="AlphaFoldDB" id="A0AAV7RHM4"/>
<gene>
    <name evidence="2" type="ORF">NDU88_004235</name>
</gene>
<reference evidence="2" key="1">
    <citation type="journal article" date="2022" name="bioRxiv">
        <title>Sequencing and chromosome-scale assembly of the giantPleurodeles waltlgenome.</title>
        <authorList>
            <person name="Brown T."/>
            <person name="Elewa A."/>
            <person name="Iarovenko S."/>
            <person name="Subramanian E."/>
            <person name="Araus A.J."/>
            <person name="Petzold A."/>
            <person name="Susuki M."/>
            <person name="Suzuki K.-i.T."/>
            <person name="Hayashi T."/>
            <person name="Toyoda A."/>
            <person name="Oliveira C."/>
            <person name="Osipova E."/>
            <person name="Leigh N.D."/>
            <person name="Simon A."/>
            <person name="Yun M.H."/>
        </authorList>
    </citation>
    <scope>NUCLEOTIDE SEQUENCE</scope>
    <source>
        <strain evidence="2">20211129_DDA</strain>
        <tissue evidence="2">Liver</tissue>
    </source>
</reference>
<protein>
    <submittedName>
        <fullName evidence="2">Uncharacterized protein</fullName>
    </submittedName>
</protein>
<comment type="caution">
    <text evidence="2">The sequence shown here is derived from an EMBL/GenBank/DDBJ whole genome shotgun (WGS) entry which is preliminary data.</text>
</comment>
<keyword evidence="3" id="KW-1185">Reference proteome</keyword>
<accession>A0AAV7RHM4</accession>
<feature type="region of interest" description="Disordered" evidence="1">
    <location>
        <begin position="93"/>
        <end position="125"/>
    </location>
</feature>
<name>A0AAV7RHM4_PLEWA</name>
<dbReference type="Proteomes" id="UP001066276">
    <property type="component" value="Chromosome 5"/>
</dbReference>
<evidence type="ECO:0000313" key="2">
    <source>
        <dbReference type="EMBL" id="KAJ1151455.1"/>
    </source>
</evidence>
<organism evidence="2 3">
    <name type="scientific">Pleurodeles waltl</name>
    <name type="common">Iberian ribbed newt</name>
    <dbReference type="NCBI Taxonomy" id="8319"/>
    <lineage>
        <taxon>Eukaryota</taxon>
        <taxon>Metazoa</taxon>
        <taxon>Chordata</taxon>
        <taxon>Craniata</taxon>
        <taxon>Vertebrata</taxon>
        <taxon>Euteleostomi</taxon>
        <taxon>Amphibia</taxon>
        <taxon>Batrachia</taxon>
        <taxon>Caudata</taxon>
        <taxon>Salamandroidea</taxon>
        <taxon>Salamandridae</taxon>
        <taxon>Pleurodelinae</taxon>
        <taxon>Pleurodeles</taxon>
    </lineage>
</organism>
<proteinExistence type="predicted"/>
<evidence type="ECO:0000256" key="1">
    <source>
        <dbReference type="SAM" id="MobiDB-lite"/>
    </source>
</evidence>
<sequence length="235" mass="25866">MEVKVQNKVQEQQYITYDLVREYPASLHVHFFSGYSVVVQQFTCVFYPGPGGPLGTSRLLPCLSKGLRAFQGDTGGSQGVCAPPRYVRCSAGRTRHQQDGAPEVEQARGQAATHRRQEPRPFSRSRRRLCPGISQCGNMMRKDAWIAPRCGCVPAALIDLLAAAPAATPVTVSPKLGEVVFVPAAGPGVFIQDIYFGPGTGLQFMRPTWSPFWTCPQTGQVHHFRELPSLEMTIY</sequence>
<evidence type="ECO:0000313" key="3">
    <source>
        <dbReference type="Proteomes" id="UP001066276"/>
    </source>
</evidence>